<dbReference type="EC" id="2.5.1.18" evidence="1"/>
<dbReference type="InterPro" id="IPR036282">
    <property type="entry name" value="Glutathione-S-Trfase_C_sf"/>
</dbReference>
<dbReference type="Gene3D" id="1.20.1050.10">
    <property type="match status" value="1"/>
</dbReference>
<dbReference type="Pfam" id="PF00043">
    <property type="entry name" value="GST_C"/>
    <property type="match status" value="1"/>
</dbReference>
<sequence>MQRRKLEEVLDVYEQRLGDSKYLAGDEFTLADLVHLPNCHHIAESGRFRYLLESRRNVWRWWSTISSRDSWQRVVRYMKTVEDEHKLESLLELRRKRRGAVVRQVRKDPRKHIIAKSETV</sequence>
<feature type="domain" description="GST C-terminal" evidence="4">
    <location>
        <begin position="1"/>
        <end position="89"/>
    </location>
</feature>
<evidence type="ECO:0000259" key="4">
    <source>
        <dbReference type="PROSITE" id="PS50405"/>
    </source>
</evidence>
<keyword evidence="6" id="KW-1185">Reference proteome</keyword>
<dbReference type="EMBL" id="CM016554">
    <property type="protein sequence ID" value="TKW29543.1"/>
    <property type="molecule type" value="Genomic_DNA"/>
</dbReference>
<dbReference type="InterPro" id="IPR004046">
    <property type="entry name" value="GST_C"/>
</dbReference>
<dbReference type="OMA" id="LQIRQEY"/>
<dbReference type="PANTHER" id="PTHR43900">
    <property type="entry name" value="GLUTATHIONE S-TRANSFERASE RHO"/>
    <property type="match status" value="1"/>
</dbReference>
<keyword evidence="2" id="KW-0808">Transferase</keyword>
<dbReference type="SUPFAM" id="SSF47616">
    <property type="entry name" value="GST C-terminal domain-like"/>
    <property type="match status" value="1"/>
</dbReference>
<dbReference type="AlphaFoldDB" id="A0A4U6VML0"/>
<proteinExistence type="predicted"/>
<dbReference type="PANTHER" id="PTHR43900:SF95">
    <property type="entry name" value="GLUTATHIONE TRANSFERASE"/>
    <property type="match status" value="1"/>
</dbReference>
<dbReference type="Gramene" id="TKW29543">
    <property type="protein sequence ID" value="TKW29543"/>
    <property type="gene ID" value="SEVIR_3G402101v2"/>
</dbReference>
<dbReference type="GO" id="GO:0006749">
    <property type="term" value="P:glutathione metabolic process"/>
    <property type="evidence" value="ECO:0007669"/>
    <property type="project" value="TreeGrafter"/>
</dbReference>
<dbReference type="GO" id="GO:0043295">
    <property type="term" value="F:glutathione binding"/>
    <property type="evidence" value="ECO:0007669"/>
    <property type="project" value="TreeGrafter"/>
</dbReference>
<evidence type="ECO:0000256" key="2">
    <source>
        <dbReference type="ARBA" id="ARBA00022679"/>
    </source>
</evidence>
<comment type="catalytic activity">
    <reaction evidence="3">
        <text>RX + glutathione = an S-substituted glutathione + a halide anion + H(+)</text>
        <dbReference type="Rhea" id="RHEA:16437"/>
        <dbReference type="ChEBI" id="CHEBI:15378"/>
        <dbReference type="ChEBI" id="CHEBI:16042"/>
        <dbReference type="ChEBI" id="CHEBI:17792"/>
        <dbReference type="ChEBI" id="CHEBI:57925"/>
        <dbReference type="ChEBI" id="CHEBI:90779"/>
        <dbReference type="EC" id="2.5.1.18"/>
    </reaction>
</comment>
<reference evidence="5" key="1">
    <citation type="submission" date="2019-03" db="EMBL/GenBank/DDBJ databases">
        <title>WGS assembly of Setaria viridis.</title>
        <authorList>
            <person name="Huang P."/>
            <person name="Jenkins J."/>
            <person name="Grimwood J."/>
            <person name="Barry K."/>
            <person name="Healey A."/>
            <person name="Mamidi S."/>
            <person name="Sreedasyam A."/>
            <person name="Shu S."/>
            <person name="Feldman M."/>
            <person name="Wu J."/>
            <person name="Yu Y."/>
            <person name="Chen C."/>
            <person name="Johnson J."/>
            <person name="Rokhsar D."/>
            <person name="Baxter I."/>
            <person name="Schmutz J."/>
            <person name="Brutnell T."/>
            <person name="Kellogg E."/>
        </authorList>
    </citation>
    <scope>NUCLEOTIDE SEQUENCE [LARGE SCALE GENOMIC DNA]</scope>
</reference>
<dbReference type="PROSITE" id="PS50405">
    <property type="entry name" value="GST_CTER"/>
    <property type="match status" value="1"/>
</dbReference>
<dbReference type="Proteomes" id="UP000298652">
    <property type="component" value="Chromosome 3"/>
</dbReference>
<dbReference type="GO" id="GO:0004364">
    <property type="term" value="F:glutathione transferase activity"/>
    <property type="evidence" value="ECO:0007669"/>
    <property type="project" value="UniProtKB-EC"/>
</dbReference>
<evidence type="ECO:0000313" key="6">
    <source>
        <dbReference type="Proteomes" id="UP000298652"/>
    </source>
</evidence>
<protein>
    <recommendedName>
        <fullName evidence="1">glutathione transferase</fullName>
        <ecNumber evidence="1">2.5.1.18</ecNumber>
    </recommendedName>
</protein>
<gene>
    <name evidence="5" type="ORF">SEVIR_3G402101v2</name>
</gene>
<evidence type="ECO:0000256" key="3">
    <source>
        <dbReference type="ARBA" id="ARBA00047960"/>
    </source>
</evidence>
<dbReference type="InterPro" id="IPR010987">
    <property type="entry name" value="Glutathione-S-Trfase_C-like"/>
</dbReference>
<evidence type="ECO:0000313" key="5">
    <source>
        <dbReference type="EMBL" id="TKW29543.1"/>
    </source>
</evidence>
<evidence type="ECO:0000256" key="1">
    <source>
        <dbReference type="ARBA" id="ARBA00012452"/>
    </source>
</evidence>
<name>A0A4U6VML0_SETVI</name>
<dbReference type="GO" id="GO:0005737">
    <property type="term" value="C:cytoplasm"/>
    <property type="evidence" value="ECO:0007669"/>
    <property type="project" value="TreeGrafter"/>
</dbReference>
<organism evidence="5 6">
    <name type="scientific">Setaria viridis</name>
    <name type="common">Green bristlegrass</name>
    <name type="synonym">Setaria italica subsp. viridis</name>
    <dbReference type="NCBI Taxonomy" id="4556"/>
    <lineage>
        <taxon>Eukaryota</taxon>
        <taxon>Viridiplantae</taxon>
        <taxon>Streptophyta</taxon>
        <taxon>Embryophyta</taxon>
        <taxon>Tracheophyta</taxon>
        <taxon>Spermatophyta</taxon>
        <taxon>Magnoliopsida</taxon>
        <taxon>Liliopsida</taxon>
        <taxon>Poales</taxon>
        <taxon>Poaceae</taxon>
        <taxon>PACMAD clade</taxon>
        <taxon>Panicoideae</taxon>
        <taxon>Panicodae</taxon>
        <taxon>Paniceae</taxon>
        <taxon>Cenchrinae</taxon>
        <taxon>Setaria</taxon>
    </lineage>
</organism>
<accession>A0A4U6VML0</accession>